<evidence type="ECO:0000313" key="2">
    <source>
        <dbReference type="WBParaSite" id="Minc3s00039g02257"/>
    </source>
</evidence>
<proteinExistence type="predicted"/>
<organism evidence="1 2">
    <name type="scientific">Meloidogyne incognita</name>
    <name type="common">Southern root-knot nematode worm</name>
    <name type="synonym">Oxyuris incognita</name>
    <dbReference type="NCBI Taxonomy" id="6306"/>
    <lineage>
        <taxon>Eukaryota</taxon>
        <taxon>Metazoa</taxon>
        <taxon>Ecdysozoa</taxon>
        <taxon>Nematoda</taxon>
        <taxon>Chromadorea</taxon>
        <taxon>Rhabditida</taxon>
        <taxon>Tylenchina</taxon>
        <taxon>Tylenchomorpha</taxon>
        <taxon>Tylenchoidea</taxon>
        <taxon>Meloidogynidae</taxon>
        <taxon>Meloidogyninae</taxon>
        <taxon>Meloidogyne</taxon>
        <taxon>Meloidogyne incognita group</taxon>
    </lineage>
</organism>
<accession>A0A914KNL0</accession>
<name>A0A914KNL0_MELIC</name>
<keyword evidence="1" id="KW-1185">Reference proteome</keyword>
<protein>
    <submittedName>
        <fullName evidence="2">Uncharacterized protein</fullName>
    </submittedName>
</protein>
<sequence>MLISGLTEDKTNYDKRIEKEFDEINKNGKYKELINFLTLHIDEDISGILANYPEEVEEKYLKNFLSPLKGKTHFYLAYSSILNKMREPDCYSNTEIENSFEDRFQKFKSEKKC</sequence>
<reference evidence="2" key="1">
    <citation type="submission" date="2022-11" db="UniProtKB">
        <authorList>
            <consortium name="WormBaseParasite"/>
        </authorList>
    </citation>
    <scope>IDENTIFICATION</scope>
</reference>
<dbReference type="WBParaSite" id="Minc3s00039g02257">
    <property type="protein sequence ID" value="Minc3s00039g02257"/>
    <property type="gene ID" value="Minc3s00039g02257"/>
</dbReference>
<dbReference type="Proteomes" id="UP000887563">
    <property type="component" value="Unplaced"/>
</dbReference>
<dbReference type="AlphaFoldDB" id="A0A914KNL0"/>
<evidence type="ECO:0000313" key="1">
    <source>
        <dbReference type="Proteomes" id="UP000887563"/>
    </source>
</evidence>